<name>A0ABM7Y4P3_9PROT</name>
<accession>A0ABM7Y4P3</accession>
<sequence>MRPSRTTTAPKGPPPAATPSHDSAMARRMKWVSSMPPPVSRRPSGGSGAITQPWPIGNSVASKKHGSREGHPWRQAELLTQLLRDLNLVSHTPLHHNIVRCVPNSDHGAKG</sequence>
<gene>
    <name evidence="2" type="ORF">Rmf_27560</name>
</gene>
<organism evidence="2 3">
    <name type="scientific">Roseomonas fluvialis</name>
    <dbReference type="NCBI Taxonomy" id="1750527"/>
    <lineage>
        <taxon>Bacteria</taxon>
        <taxon>Pseudomonadati</taxon>
        <taxon>Pseudomonadota</taxon>
        <taxon>Alphaproteobacteria</taxon>
        <taxon>Acetobacterales</taxon>
        <taxon>Roseomonadaceae</taxon>
        <taxon>Roseomonas</taxon>
    </lineage>
</organism>
<reference evidence="2 3" key="1">
    <citation type="journal article" date="2016" name="Microbes Environ.">
        <title>Phylogenetically diverse aerobic anoxygenic phototrophic bacteria isolated from epilithic biofilms in Tama river, Japan.</title>
        <authorList>
            <person name="Hirose S."/>
            <person name="Matsuura K."/>
            <person name="Haruta S."/>
        </authorList>
    </citation>
    <scope>NUCLEOTIDE SEQUENCE [LARGE SCALE GENOMIC DNA]</scope>
    <source>
        <strain evidence="2 3">S08</strain>
    </source>
</reference>
<keyword evidence="3" id="KW-1185">Reference proteome</keyword>
<dbReference type="EMBL" id="AP025637">
    <property type="protein sequence ID" value="BDG72827.1"/>
    <property type="molecule type" value="Genomic_DNA"/>
</dbReference>
<feature type="compositionally biased region" description="Low complexity" evidence="1">
    <location>
        <begin position="1"/>
        <end position="10"/>
    </location>
</feature>
<feature type="region of interest" description="Disordered" evidence="1">
    <location>
        <begin position="1"/>
        <end position="72"/>
    </location>
</feature>
<evidence type="ECO:0000313" key="3">
    <source>
        <dbReference type="Proteomes" id="UP000831327"/>
    </source>
</evidence>
<proteinExistence type="predicted"/>
<dbReference type="Proteomes" id="UP000831327">
    <property type="component" value="Chromosome"/>
</dbReference>
<protein>
    <submittedName>
        <fullName evidence="2">Uncharacterized protein</fullName>
    </submittedName>
</protein>
<evidence type="ECO:0000313" key="2">
    <source>
        <dbReference type="EMBL" id="BDG72827.1"/>
    </source>
</evidence>
<evidence type="ECO:0000256" key="1">
    <source>
        <dbReference type="SAM" id="MobiDB-lite"/>
    </source>
</evidence>